<dbReference type="InterPro" id="IPR053154">
    <property type="entry name" value="c-di-AMP_regulator"/>
</dbReference>
<dbReference type="RefSeq" id="WP_092572615.1">
    <property type="nucleotide sequence ID" value="NZ_FOEN01000013.1"/>
</dbReference>
<reference evidence="2 3" key="1">
    <citation type="submission" date="2016-10" db="EMBL/GenBank/DDBJ databases">
        <authorList>
            <person name="de Groot N.N."/>
        </authorList>
    </citation>
    <scope>NUCLEOTIDE SEQUENCE [LARGE SCALE GENOMIC DNA]</scope>
    <source>
        <strain evidence="2 3">DSM 15695</strain>
    </source>
</reference>
<dbReference type="Gene3D" id="2.170.120.40">
    <property type="entry name" value="YbbR-like domain"/>
    <property type="match status" value="1"/>
</dbReference>
<dbReference type="STRING" id="89093.SAMN04488558_11317"/>
<sequence length="356" mass="39718">MNKKTFNNVWFIRLISLLFSIFLYIFVSSENAVPLRSIKNQEFASVNITETISNVPVYLGKTDGETFVSGVPETVDVRLTGPKSIINQVSSETLRVETEDLTDMPTGSKSIRYLVMDLPDEIDYQVTPSRTIVQISRRESVKKTIEYEVDPQAIEEGYQVSQVNLKPYEVTLTGTDKIIKEIDRVFINITSQDKQSKNFTGTYAIKIVDKNGNLLDVNANIMDIKAEVVVEPVVGDVSLNIVPQGEHHENFTYTYEFVDQNTVSIQGASDIQSLDVIVDFFSLTSSQTVIGRVNLPEGVELVGNSEIKVHVSLHALEADTQTDSEDQTASQESDSSEESDQDHQATDSQTTEQTNE</sequence>
<organism evidence="2 3">
    <name type="scientific">Ignavigranum ruoffiae</name>
    <dbReference type="NCBI Taxonomy" id="89093"/>
    <lineage>
        <taxon>Bacteria</taxon>
        <taxon>Bacillati</taxon>
        <taxon>Bacillota</taxon>
        <taxon>Bacilli</taxon>
        <taxon>Lactobacillales</taxon>
        <taxon>Aerococcaceae</taxon>
        <taxon>Ignavigranum</taxon>
    </lineage>
</organism>
<keyword evidence="3" id="KW-1185">Reference proteome</keyword>
<dbReference type="PANTHER" id="PTHR37804:SF1">
    <property type="entry name" value="CDAA REGULATORY PROTEIN CDAR"/>
    <property type="match status" value="1"/>
</dbReference>
<evidence type="ECO:0000256" key="1">
    <source>
        <dbReference type="SAM" id="MobiDB-lite"/>
    </source>
</evidence>
<dbReference type="Gene3D" id="2.170.120.30">
    <property type="match status" value="1"/>
</dbReference>
<gene>
    <name evidence="2" type="ORF">SAMN04488558_11317</name>
</gene>
<dbReference type="InterPro" id="IPR012505">
    <property type="entry name" value="YbbR"/>
</dbReference>
<accession>A0A1H9GED6</accession>
<dbReference type="OrthoDB" id="2139417at2"/>
<protein>
    <submittedName>
        <fullName evidence="2">YbbR domain-containing protein</fullName>
    </submittedName>
</protein>
<dbReference type="AlphaFoldDB" id="A0A1H9GED6"/>
<evidence type="ECO:0000313" key="3">
    <source>
        <dbReference type="Proteomes" id="UP000198833"/>
    </source>
</evidence>
<dbReference type="Proteomes" id="UP000198833">
    <property type="component" value="Unassembled WGS sequence"/>
</dbReference>
<name>A0A1H9GED6_9LACT</name>
<dbReference type="EMBL" id="FOEN01000013">
    <property type="protein sequence ID" value="SEQ48471.1"/>
    <property type="molecule type" value="Genomic_DNA"/>
</dbReference>
<evidence type="ECO:0000313" key="2">
    <source>
        <dbReference type="EMBL" id="SEQ48471.1"/>
    </source>
</evidence>
<proteinExistence type="predicted"/>
<feature type="compositionally biased region" description="Polar residues" evidence="1">
    <location>
        <begin position="346"/>
        <end position="356"/>
    </location>
</feature>
<dbReference type="Pfam" id="PF07949">
    <property type="entry name" value="YbbR"/>
    <property type="match status" value="2"/>
</dbReference>
<dbReference type="PANTHER" id="PTHR37804">
    <property type="entry name" value="CDAA REGULATORY PROTEIN CDAR"/>
    <property type="match status" value="1"/>
</dbReference>
<feature type="region of interest" description="Disordered" evidence="1">
    <location>
        <begin position="317"/>
        <end position="356"/>
    </location>
</feature>